<proteinExistence type="inferred from homology"/>
<keyword evidence="3 12" id="KW-0235">DNA replication</keyword>
<dbReference type="EC" id="5.6.2.3" evidence="11 12"/>
<dbReference type="InterPro" id="IPR003593">
    <property type="entry name" value="AAA+_ATPase"/>
</dbReference>
<evidence type="ECO:0000256" key="11">
    <source>
        <dbReference type="NCBIfam" id="TIGR00665"/>
    </source>
</evidence>
<dbReference type="GO" id="GO:0005829">
    <property type="term" value="C:cytosol"/>
    <property type="evidence" value="ECO:0007669"/>
    <property type="project" value="TreeGrafter"/>
</dbReference>
<dbReference type="GO" id="GO:0043139">
    <property type="term" value="F:5'-3' DNA helicase activity"/>
    <property type="evidence" value="ECO:0007669"/>
    <property type="project" value="UniProtKB-EC"/>
</dbReference>
<dbReference type="InterPro" id="IPR036185">
    <property type="entry name" value="DNA_heli_DnaB-like_N_sf"/>
</dbReference>
<dbReference type="CDD" id="cd00984">
    <property type="entry name" value="DnaB_C"/>
    <property type="match status" value="1"/>
</dbReference>
<evidence type="ECO:0000256" key="10">
    <source>
        <dbReference type="ARBA" id="ARBA00048954"/>
    </source>
</evidence>
<dbReference type="PANTHER" id="PTHR30153">
    <property type="entry name" value="REPLICATIVE DNA HELICASE DNAB"/>
    <property type="match status" value="1"/>
</dbReference>
<dbReference type="GO" id="GO:0016787">
    <property type="term" value="F:hydrolase activity"/>
    <property type="evidence" value="ECO:0007669"/>
    <property type="project" value="UniProtKB-KW"/>
</dbReference>
<comment type="caution">
    <text evidence="15">The sequence shown here is derived from an EMBL/GenBank/DDBJ whole genome shotgun (WGS) entry which is preliminary data.</text>
</comment>
<dbReference type="InterPro" id="IPR007692">
    <property type="entry name" value="DNA_helicase_DnaB"/>
</dbReference>
<accession>A0A840DEQ1</accession>
<evidence type="ECO:0000256" key="3">
    <source>
        <dbReference type="ARBA" id="ARBA00022705"/>
    </source>
</evidence>
<dbReference type="Proteomes" id="UP000571183">
    <property type="component" value="Unassembled WGS sequence"/>
</dbReference>
<evidence type="ECO:0000256" key="8">
    <source>
        <dbReference type="ARBA" id="ARBA00023125"/>
    </source>
</evidence>
<evidence type="ECO:0000256" key="12">
    <source>
        <dbReference type="RuleBase" id="RU362085"/>
    </source>
</evidence>
<dbReference type="Gene3D" id="3.40.50.300">
    <property type="entry name" value="P-loop containing nucleotide triphosphate hydrolases"/>
    <property type="match status" value="1"/>
</dbReference>
<reference evidence="15" key="1">
    <citation type="submission" date="2020-08" db="EMBL/GenBank/DDBJ databases">
        <title>Sequencing the genomes of 1000 actinobacteria strains.</title>
        <authorList>
            <person name="Klenk H.-P."/>
        </authorList>
    </citation>
    <scope>NUCLEOTIDE SEQUENCE [LARGE SCALE GENOMIC DNA]</scope>
    <source>
        <strain evidence="15">DSM 27064</strain>
    </source>
</reference>
<dbReference type="SUPFAM" id="SSF48024">
    <property type="entry name" value="N-terminal domain of DnaB helicase"/>
    <property type="match status" value="1"/>
</dbReference>
<dbReference type="PROSITE" id="PS51199">
    <property type="entry name" value="SF4_HELICASE"/>
    <property type="match status" value="1"/>
</dbReference>
<comment type="similarity">
    <text evidence="1 12">Belongs to the helicase family. DnaB subfamily.</text>
</comment>
<protein>
    <recommendedName>
        <fullName evidence="11 12">Replicative DNA helicase</fullName>
        <ecNumber evidence="11 12">5.6.2.3</ecNumber>
    </recommendedName>
</protein>
<dbReference type="SMART" id="SM00382">
    <property type="entry name" value="AAA"/>
    <property type="match status" value="1"/>
</dbReference>
<evidence type="ECO:0000256" key="5">
    <source>
        <dbReference type="ARBA" id="ARBA00022801"/>
    </source>
</evidence>
<dbReference type="Pfam" id="PF03796">
    <property type="entry name" value="DnaB_C"/>
    <property type="match status" value="1"/>
</dbReference>
<dbReference type="Pfam" id="PF00772">
    <property type="entry name" value="DnaB"/>
    <property type="match status" value="1"/>
</dbReference>
<dbReference type="GO" id="GO:1990077">
    <property type="term" value="C:primosome complex"/>
    <property type="evidence" value="ECO:0007669"/>
    <property type="project" value="UniProtKB-UniRule"/>
</dbReference>
<dbReference type="FunFam" id="3.40.50.300:FF:000351">
    <property type="entry name" value="Replicative DNA helicase"/>
    <property type="match status" value="1"/>
</dbReference>
<dbReference type="SUPFAM" id="SSF52540">
    <property type="entry name" value="P-loop containing nucleoside triphosphate hydrolases"/>
    <property type="match status" value="1"/>
</dbReference>
<keyword evidence="2 12" id="KW-0639">Primosome</keyword>
<keyword evidence="4 12" id="KW-0547">Nucleotide-binding</keyword>
<evidence type="ECO:0000313" key="15">
    <source>
        <dbReference type="EMBL" id="MBB4071140.1"/>
    </source>
</evidence>
<keyword evidence="7 12" id="KW-0067">ATP-binding</keyword>
<feature type="domain" description="SF4 helicase" evidence="14">
    <location>
        <begin position="222"/>
        <end position="485"/>
    </location>
</feature>
<evidence type="ECO:0000256" key="13">
    <source>
        <dbReference type="SAM" id="MobiDB-lite"/>
    </source>
</evidence>
<evidence type="ECO:0000256" key="1">
    <source>
        <dbReference type="ARBA" id="ARBA00008428"/>
    </source>
</evidence>
<comment type="catalytic activity">
    <reaction evidence="10 12">
        <text>ATP + H2O = ADP + phosphate + H(+)</text>
        <dbReference type="Rhea" id="RHEA:13065"/>
        <dbReference type="ChEBI" id="CHEBI:15377"/>
        <dbReference type="ChEBI" id="CHEBI:15378"/>
        <dbReference type="ChEBI" id="CHEBI:30616"/>
        <dbReference type="ChEBI" id="CHEBI:43474"/>
        <dbReference type="ChEBI" id="CHEBI:456216"/>
        <dbReference type="EC" id="5.6.2.3"/>
    </reaction>
</comment>
<sequence>MQAPQEPPFEPHEPAYDPQETAGYEASYDAAPLPSASATWQDAMPHNPTDRTPPHDILAEQSVLGGMLQSKDAIAVVSGMLKGRDFYAPKHEIIFDAILSLYQMGDPTDVISVSDYLVKQGSLKRAGGLEYLHSLPGIVPTAANADYYAEIVDDKAVLRRLIEAGTRIVQMGFAQQGEPLDMVNRAQADIYSVAGDEKAEDYVPLIDAVQSAIEQIEYAHSNPEGSMGVPTGFRELDEKTNGFKGGQMIVIAARPGMGKSTLALDVARAAAIGAKIPTIFFSLEMGREEIATRLLSAESEIFMDRLQKGQLDAQQWPILANTQARVADAPLYIDDSPNLTLVEIRAKCRRLKQSATGLGAVVIDYLQLLTSGKRVESRQQEVSEFSRSLKLLAKELDVPVIALSQLNRAAEQRADKRPQMSDLRESGAIEQDADKIILLHRNLEAGQGDEGYGEAQFLLVKQRNGPTGEISVAFQGQFSRFRDMA</sequence>
<comment type="function">
    <text evidence="12">The main replicative DNA helicase, it participates in initiation and elongation during chromosome replication. Travels ahead of the DNA replisome, separating dsDNA into templates for DNA synthesis. A processive ATP-dependent 5'-3' DNA helicase it has DNA-dependent ATPase activity.</text>
</comment>
<evidence type="ECO:0000313" key="16">
    <source>
        <dbReference type="Proteomes" id="UP000571183"/>
    </source>
</evidence>
<dbReference type="PANTHER" id="PTHR30153:SF2">
    <property type="entry name" value="REPLICATIVE DNA HELICASE"/>
    <property type="match status" value="1"/>
</dbReference>
<dbReference type="GO" id="GO:0006269">
    <property type="term" value="P:DNA replication, synthesis of primer"/>
    <property type="evidence" value="ECO:0007669"/>
    <property type="project" value="UniProtKB-UniRule"/>
</dbReference>
<keyword evidence="8 12" id="KW-0238">DNA-binding</keyword>
<keyword evidence="5 12" id="KW-0378">Hydrolase</keyword>
<dbReference type="InterPro" id="IPR007694">
    <property type="entry name" value="DNA_helicase_DnaB-like_C"/>
</dbReference>
<dbReference type="EMBL" id="JACIFD010000003">
    <property type="protein sequence ID" value="MBB4071140.1"/>
    <property type="molecule type" value="Genomic_DNA"/>
</dbReference>
<evidence type="ECO:0000256" key="2">
    <source>
        <dbReference type="ARBA" id="ARBA00022515"/>
    </source>
</evidence>
<dbReference type="InterPro" id="IPR027417">
    <property type="entry name" value="P-loop_NTPase"/>
</dbReference>
<keyword evidence="16" id="KW-1185">Reference proteome</keyword>
<dbReference type="AlphaFoldDB" id="A0A840DEQ1"/>
<evidence type="ECO:0000256" key="4">
    <source>
        <dbReference type="ARBA" id="ARBA00022741"/>
    </source>
</evidence>
<keyword evidence="6 12" id="KW-0347">Helicase</keyword>
<dbReference type="InterPro" id="IPR016136">
    <property type="entry name" value="DNA_helicase_N/primase_C"/>
</dbReference>
<dbReference type="Gene3D" id="1.10.860.10">
    <property type="entry name" value="DNAb Helicase, Chain A"/>
    <property type="match status" value="1"/>
</dbReference>
<gene>
    <name evidence="15" type="ORF">F5897_000428</name>
</gene>
<organism evidence="15 16">
    <name type="scientific">Canibacter oris</name>
    <dbReference type="NCBI Taxonomy" id="1365628"/>
    <lineage>
        <taxon>Bacteria</taxon>
        <taxon>Bacillati</taxon>
        <taxon>Actinomycetota</taxon>
        <taxon>Actinomycetes</taxon>
        <taxon>Micrococcales</taxon>
        <taxon>Microbacteriaceae</taxon>
        <taxon>Canibacter</taxon>
    </lineage>
</organism>
<evidence type="ECO:0000259" key="14">
    <source>
        <dbReference type="PROSITE" id="PS51199"/>
    </source>
</evidence>
<dbReference type="InterPro" id="IPR007693">
    <property type="entry name" value="DNA_helicase_DnaB-like_N"/>
</dbReference>
<dbReference type="GO" id="GO:0003677">
    <property type="term" value="F:DNA binding"/>
    <property type="evidence" value="ECO:0007669"/>
    <property type="project" value="UniProtKB-UniRule"/>
</dbReference>
<name>A0A840DEQ1_9MICO</name>
<dbReference type="FunFam" id="1.10.860.10:FF:000001">
    <property type="entry name" value="Replicative DNA helicase"/>
    <property type="match status" value="1"/>
</dbReference>
<dbReference type="NCBIfam" id="TIGR00665">
    <property type="entry name" value="DnaB"/>
    <property type="match status" value="1"/>
</dbReference>
<feature type="region of interest" description="Disordered" evidence="13">
    <location>
        <begin position="1"/>
        <end position="28"/>
    </location>
</feature>
<evidence type="ECO:0000256" key="9">
    <source>
        <dbReference type="ARBA" id="ARBA00023235"/>
    </source>
</evidence>
<dbReference type="GO" id="GO:0005524">
    <property type="term" value="F:ATP binding"/>
    <property type="evidence" value="ECO:0007669"/>
    <property type="project" value="UniProtKB-UniRule"/>
</dbReference>
<keyword evidence="9" id="KW-0413">Isomerase</keyword>
<evidence type="ECO:0000256" key="7">
    <source>
        <dbReference type="ARBA" id="ARBA00022840"/>
    </source>
</evidence>
<evidence type="ECO:0000256" key="6">
    <source>
        <dbReference type="ARBA" id="ARBA00022806"/>
    </source>
</evidence>